<accession>A0A2U8FLN6</accession>
<dbReference type="GO" id="GO:0019899">
    <property type="term" value="F:enzyme binding"/>
    <property type="evidence" value="ECO:0007669"/>
    <property type="project" value="UniProtKB-UniRule"/>
</dbReference>
<dbReference type="GO" id="GO:0005737">
    <property type="term" value="C:cytoplasm"/>
    <property type="evidence" value="ECO:0007669"/>
    <property type="project" value="UniProtKB-SubCell"/>
</dbReference>
<dbReference type="Gene3D" id="3.30.70.970">
    <property type="entry name" value="RraB-like"/>
    <property type="match status" value="1"/>
</dbReference>
<evidence type="ECO:0000259" key="3">
    <source>
        <dbReference type="Pfam" id="PF06877"/>
    </source>
</evidence>
<dbReference type="PIRSF" id="PIRSF018193">
    <property type="entry name" value="UCP018193"/>
    <property type="match status" value="1"/>
</dbReference>
<name>A0A2U8FLN6_9PAST</name>
<comment type="function">
    <text evidence="2">Globally modulates RNA abundance by binding to RNase E (Rne) and regulating its endonucleolytic activity. Can modulate Rne action in a substrate-dependent manner by altering the composition of the degradosome.</text>
</comment>
<comment type="subunit">
    <text evidence="2">Interacts with the C-terminal region of Rne.</text>
</comment>
<evidence type="ECO:0000256" key="2">
    <source>
        <dbReference type="HAMAP-Rule" id="MF_01888"/>
    </source>
</evidence>
<dbReference type="InterPro" id="IPR036701">
    <property type="entry name" value="RraB-like_sf"/>
</dbReference>
<gene>
    <name evidence="2" type="primary">rraB</name>
    <name evidence="4" type="ORF">DDU33_10610</name>
</gene>
<dbReference type="HAMAP" id="MF_01888">
    <property type="entry name" value="RraB"/>
    <property type="match status" value="1"/>
</dbReference>
<dbReference type="InterPro" id="IPR016716">
    <property type="entry name" value="RraB"/>
</dbReference>
<dbReference type="AlphaFoldDB" id="A0A2U8FLN6"/>
<comment type="similarity">
    <text evidence="2">Belongs to the RraB family.</text>
</comment>
<keyword evidence="5" id="KW-1185">Reference proteome</keyword>
<evidence type="ECO:0000313" key="5">
    <source>
        <dbReference type="Proteomes" id="UP000244920"/>
    </source>
</evidence>
<dbReference type="NCBIfam" id="NF008393">
    <property type="entry name" value="PRK11191.1"/>
    <property type="match status" value="1"/>
</dbReference>
<keyword evidence="1 2" id="KW-0963">Cytoplasm</keyword>
<dbReference type="Proteomes" id="UP000244920">
    <property type="component" value="Chromosome"/>
</dbReference>
<proteinExistence type="inferred from homology"/>
<dbReference type="RefSeq" id="WP_108925133.1">
    <property type="nucleotide sequence ID" value="NZ_CP029206.1"/>
</dbReference>
<comment type="subcellular location">
    <subcellularLocation>
        <location evidence="2">Cytoplasm</location>
    </subcellularLocation>
</comment>
<dbReference type="InterPro" id="IPR009671">
    <property type="entry name" value="RraB_dom"/>
</dbReference>
<sequence length="147" mass="17023">MYDLALLRQETDEIIQNLLDDGSDPEALYIIEHHVAHHDFDKLEKLVVDAYKLGYEISDAEEVEEDGKVFFVCDIVSEINLNADLITAQQKELLPLIEKAGAEYEGWGTYFEDPNGEEDEYGDDGEFFDEHDEDFDFDEVEITRTRH</sequence>
<reference evidence="5" key="1">
    <citation type="submission" date="2018-05" db="EMBL/GenBank/DDBJ databases">
        <title>Complete genome sequence of Actinobacillus porcitonsillarum reference strain 9953L55 (CCUG 46996).</title>
        <authorList>
            <person name="Dona V."/>
            <person name="Perreten V."/>
        </authorList>
    </citation>
    <scope>NUCLEOTIDE SEQUENCE [LARGE SCALE GENOMIC DNA]</scope>
    <source>
        <strain evidence="5">9953L55</strain>
    </source>
</reference>
<dbReference type="GO" id="GO:0060698">
    <property type="term" value="F:endoribonuclease inhibitor activity"/>
    <property type="evidence" value="ECO:0007669"/>
    <property type="project" value="UniProtKB-UniRule"/>
</dbReference>
<protein>
    <recommendedName>
        <fullName evidence="2">Regulator of ribonuclease activity B</fullName>
    </recommendedName>
</protein>
<organism evidence="4 5">
    <name type="scientific">Actinobacillus porcitonsillarum</name>
    <dbReference type="NCBI Taxonomy" id="189834"/>
    <lineage>
        <taxon>Bacteria</taxon>
        <taxon>Pseudomonadati</taxon>
        <taxon>Pseudomonadota</taxon>
        <taxon>Gammaproteobacteria</taxon>
        <taxon>Pasteurellales</taxon>
        <taxon>Pasteurellaceae</taxon>
        <taxon>Actinobacillus</taxon>
    </lineage>
</organism>
<dbReference type="KEGG" id="apor:DDU33_10610"/>
<dbReference type="Pfam" id="PF06877">
    <property type="entry name" value="RraB"/>
    <property type="match status" value="1"/>
</dbReference>
<dbReference type="EMBL" id="CP029206">
    <property type="protein sequence ID" value="AWI51902.1"/>
    <property type="molecule type" value="Genomic_DNA"/>
</dbReference>
<evidence type="ECO:0000256" key="1">
    <source>
        <dbReference type="ARBA" id="ARBA00022490"/>
    </source>
</evidence>
<dbReference type="SUPFAM" id="SSF89946">
    <property type="entry name" value="Hypothetical protein VC0424"/>
    <property type="match status" value="1"/>
</dbReference>
<evidence type="ECO:0000313" key="4">
    <source>
        <dbReference type="EMBL" id="AWI51902.1"/>
    </source>
</evidence>
<feature type="domain" description="Regulator of ribonuclease activity B" evidence="3">
    <location>
        <begin position="9"/>
        <end position="109"/>
    </location>
</feature>